<evidence type="ECO:0000256" key="1">
    <source>
        <dbReference type="SAM" id="Phobius"/>
    </source>
</evidence>
<keyword evidence="1" id="KW-0472">Membrane</keyword>
<dbReference type="Proteomes" id="UP000735302">
    <property type="component" value="Unassembled WGS sequence"/>
</dbReference>
<comment type="caution">
    <text evidence="2">The sequence shown here is derived from an EMBL/GenBank/DDBJ whole genome shotgun (WGS) entry which is preliminary data.</text>
</comment>
<keyword evidence="3" id="KW-1185">Reference proteome</keyword>
<proteinExistence type="predicted"/>
<feature type="transmembrane region" description="Helical" evidence="1">
    <location>
        <begin position="12"/>
        <end position="34"/>
    </location>
</feature>
<keyword evidence="1" id="KW-0812">Transmembrane</keyword>
<dbReference type="EMBL" id="BLXT01007525">
    <property type="protein sequence ID" value="GFO39841.1"/>
    <property type="molecule type" value="Genomic_DNA"/>
</dbReference>
<evidence type="ECO:0000313" key="2">
    <source>
        <dbReference type="EMBL" id="GFO39841.1"/>
    </source>
</evidence>
<gene>
    <name evidence="2" type="ORF">PoB_006634600</name>
</gene>
<accession>A0AAV4D7A5</accession>
<sequence>MKRKRRRRRKRGAAMLLFEYRGAAVATCAIRLLFHFFHGLKDEMPGVWFKGPGLFIAFASDWSFNRPVWKGDLRFSGPPSGRGAHGMALTRNGKIPVDLWTHSLSAVSQDPDPVN</sequence>
<keyword evidence="1" id="KW-1133">Transmembrane helix</keyword>
<protein>
    <submittedName>
        <fullName evidence="2">Uncharacterized protein</fullName>
    </submittedName>
</protein>
<name>A0AAV4D7A5_9GAST</name>
<dbReference type="AlphaFoldDB" id="A0AAV4D7A5"/>
<evidence type="ECO:0000313" key="3">
    <source>
        <dbReference type="Proteomes" id="UP000735302"/>
    </source>
</evidence>
<organism evidence="2 3">
    <name type="scientific">Plakobranchus ocellatus</name>
    <dbReference type="NCBI Taxonomy" id="259542"/>
    <lineage>
        <taxon>Eukaryota</taxon>
        <taxon>Metazoa</taxon>
        <taxon>Spiralia</taxon>
        <taxon>Lophotrochozoa</taxon>
        <taxon>Mollusca</taxon>
        <taxon>Gastropoda</taxon>
        <taxon>Heterobranchia</taxon>
        <taxon>Euthyneura</taxon>
        <taxon>Panpulmonata</taxon>
        <taxon>Sacoglossa</taxon>
        <taxon>Placobranchoidea</taxon>
        <taxon>Plakobranchidae</taxon>
        <taxon>Plakobranchus</taxon>
    </lineage>
</organism>
<reference evidence="2 3" key="1">
    <citation type="journal article" date="2021" name="Elife">
        <title>Chloroplast acquisition without the gene transfer in kleptoplastic sea slugs, Plakobranchus ocellatus.</title>
        <authorList>
            <person name="Maeda T."/>
            <person name="Takahashi S."/>
            <person name="Yoshida T."/>
            <person name="Shimamura S."/>
            <person name="Takaki Y."/>
            <person name="Nagai Y."/>
            <person name="Toyoda A."/>
            <person name="Suzuki Y."/>
            <person name="Arimoto A."/>
            <person name="Ishii H."/>
            <person name="Satoh N."/>
            <person name="Nishiyama T."/>
            <person name="Hasebe M."/>
            <person name="Maruyama T."/>
            <person name="Minagawa J."/>
            <person name="Obokata J."/>
            <person name="Shigenobu S."/>
        </authorList>
    </citation>
    <scope>NUCLEOTIDE SEQUENCE [LARGE SCALE GENOMIC DNA]</scope>
</reference>